<dbReference type="KEGG" id="fwa:DCMF_20380"/>
<dbReference type="PROSITE" id="PS50887">
    <property type="entry name" value="GGDEF"/>
    <property type="match status" value="1"/>
</dbReference>
<feature type="transmembrane region" description="Helical" evidence="1">
    <location>
        <begin position="175"/>
        <end position="193"/>
    </location>
</feature>
<proteinExistence type="predicted"/>
<dbReference type="Pfam" id="PF00990">
    <property type="entry name" value="GGDEF"/>
    <property type="match status" value="1"/>
</dbReference>
<evidence type="ECO:0000256" key="1">
    <source>
        <dbReference type="SAM" id="Phobius"/>
    </source>
</evidence>
<reference evidence="3 4" key="1">
    <citation type="submission" date="2016-10" db="EMBL/GenBank/DDBJ databases">
        <title>Complete Genome Sequence of Peptococcaceae strain DCMF.</title>
        <authorList>
            <person name="Edwards R.J."/>
            <person name="Holland S.I."/>
            <person name="Deshpande N.P."/>
            <person name="Wong Y.K."/>
            <person name="Ertan H."/>
            <person name="Manefield M."/>
            <person name="Russell T.L."/>
            <person name="Lee M.J."/>
        </authorList>
    </citation>
    <scope>NUCLEOTIDE SEQUENCE [LARGE SCALE GENOMIC DNA]</scope>
    <source>
        <strain evidence="3 4">DCMF</strain>
    </source>
</reference>
<dbReference type="NCBIfam" id="TIGR00254">
    <property type="entry name" value="GGDEF"/>
    <property type="match status" value="1"/>
</dbReference>
<dbReference type="GO" id="GO:1902201">
    <property type="term" value="P:negative regulation of bacterial-type flagellum-dependent cell motility"/>
    <property type="evidence" value="ECO:0007669"/>
    <property type="project" value="TreeGrafter"/>
</dbReference>
<evidence type="ECO:0000259" key="2">
    <source>
        <dbReference type="PROSITE" id="PS50887"/>
    </source>
</evidence>
<feature type="transmembrane region" description="Helical" evidence="1">
    <location>
        <begin position="108"/>
        <end position="133"/>
    </location>
</feature>
<dbReference type="InterPro" id="IPR050469">
    <property type="entry name" value="Diguanylate_Cyclase"/>
</dbReference>
<feature type="transmembrane region" description="Helical" evidence="1">
    <location>
        <begin position="199"/>
        <end position="216"/>
    </location>
</feature>
<dbReference type="GO" id="GO:0052621">
    <property type="term" value="F:diguanylate cyclase activity"/>
    <property type="evidence" value="ECO:0007669"/>
    <property type="project" value="TreeGrafter"/>
</dbReference>
<keyword evidence="1" id="KW-0812">Transmembrane</keyword>
<dbReference type="CDD" id="cd01949">
    <property type="entry name" value="GGDEF"/>
    <property type="match status" value="1"/>
</dbReference>
<keyword evidence="4" id="KW-1185">Reference proteome</keyword>
<feature type="domain" description="GGDEF" evidence="2">
    <location>
        <begin position="249"/>
        <end position="378"/>
    </location>
</feature>
<keyword evidence="1" id="KW-0472">Membrane</keyword>
<dbReference type="PANTHER" id="PTHR45138:SF23">
    <property type="entry name" value="SIGNALING PROTEIN"/>
    <property type="match status" value="1"/>
</dbReference>
<protein>
    <submittedName>
        <fullName evidence="3">GGDEF domain-containing protein</fullName>
    </submittedName>
</protein>
<dbReference type="InterPro" id="IPR000160">
    <property type="entry name" value="GGDEF_dom"/>
</dbReference>
<feature type="transmembrane region" description="Helical" evidence="1">
    <location>
        <begin position="37"/>
        <end position="60"/>
    </location>
</feature>
<dbReference type="InterPro" id="IPR043128">
    <property type="entry name" value="Rev_trsase/Diguanyl_cyclase"/>
</dbReference>
<keyword evidence="1" id="KW-1133">Transmembrane helix</keyword>
<dbReference type="GO" id="GO:0005886">
    <property type="term" value="C:plasma membrane"/>
    <property type="evidence" value="ECO:0007669"/>
    <property type="project" value="TreeGrafter"/>
</dbReference>
<evidence type="ECO:0000313" key="3">
    <source>
        <dbReference type="EMBL" id="ATW28767.1"/>
    </source>
</evidence>
<dbReference type="SUPFAM" id="SSF55073">
    <property type="entry name" value="Nucleotide cyclase"/>
    <property type="match status" value="1"/>
</dbReference>
<dbReference type="Proteomes" id="UP000323521">
    <property type="component" value="Chromosome"/>
</dbReference>
<feature type="transmembrane region" description="Helical" evidence="1">
    <location>
        <begin position="6"/>
        <end position="25"/>
    </location>
</feature>
<dbReference type="RefSeq" id="WP_148138002.1">
    <property type="nucleotide sequence ID" value="NZ_CP017634.1"/>
</dbReference>
<accession>A0A3G1L284</accession>
<evidence type="ECO:0000313" key="4">
    <source>
        <dbReference type="Proteomes" id="UP000323521"/>
    </source>
</evidence>
<dbReference type="SMART" id="SM00267">
    <property type="entry name" value="GGDEF"/>
    <property type="match status" value="1"/>
</dbReference>
<dbReference type="Gene3D" id="3.30.70.270">
    <property type="match status" value="1"/>
</dbReference>
<feature type="transmembrane region" description="Helical" evidence="1">
    <location>
        <begin position="72"/>
        <end position="96"/>
    </location>
</feature>
<dbReference type="PANTHER" id="PTHR45138">
    <property type="entry name" value="REGULATORY COMPONENTS OF SENSORY TRANSDUCTION SYSTEM"/>
    <property type="match status" value="1"/>
</dbReference>
<organism evidence="3 4">
    <name type="scientific">Formimonas warabiya</name>
    <dbReference type="NCBI Taxonomy" id="1761012"/>
    <lineage>
        <taxon>Bacteria</taxon>
        <taxon>Bacillati</taxon>
        <taxon>Bacillota</taxon>
        <taxon>Clostridia</taxon>
        <taxon>Eubacteriales</taxon>
        <taxon>Peptococcaceae</taxon>
        <taxon>Candidatus Formimonas</taxon>
    </lineage>
</organism>
<feature type="transmembrane region" description="Helical" evidence="1">
    <location>
        <begin position="145"/>
        <end position="163"/>
    </location>
</feature>
<dbReference type="AlphaFoldDB" id="A0A3G1L284"/>
<dbReference type="InterPro" id="IPR029787">
    <property type="entry name" value="Nucleotide_cyclase"/>
</dbReference>
<dbReference type="EMBL" id="CP017634">
    <property type="protein sequence ID" value="ATW28767.1"/>
    <property type="molecule type" value="Genomic_DNA"/>
</dbReference>
<dbReference type="OrthoDB" id="9804955at2"/>
<sequence>MSVFLRIDINIVAIVLLGTVVLIAYNRLDKQDKLNKVFLSTSLIILLETFFETITCIINGRPEQWLIPVSVFLHLCLFITAPILTYFWYIFISSWVVPSNAISGKKHILLLIPVVFNFIITVLSPMYNLVFFINSSNIYHRGPLFIISAGIIYFYLIYSFGLIFKQKKKIVKQEFLPLIIFGILPIIGGLLQTLFYGVLLMWSTCAFSLVIVYNFLQQRMIHLDYLTGAWTRGSFDYYISQRVKQKGNDKFGVVIIDLDGLKQINDEYGHFEGDCAIKTTVVLIKSALRKTDIVARFGGDEFIIILDCESQEGLEKTLERINFRFMQYNIGSKKKYKLEYSLGAEIFDSRYHSIEELLHHVDNLLYNNKKKKKSCAFS</sequence>
<gene>
    <name evidence="3" type="ORF">DCMF_20380</name>
</gene>
<dbReference type="GO" id="GO:0043709">
    <property type="term" value="P:cell adhesion involved in single-species biofilm formation"/>
    <property type="evidence" value="ECO:0007669"/>
    <property type="project" value="TreeGrafter"/>
</dbReference>
<name>A0A3G1L284_FORW1</name>